<name>A0ABX0JTW1_9PROT</name>
<evidence type="ECO:0000256" key="1">
    <source>
        <dbReference type="SAM" id="Phobius"/>
    </source>
</evidence>
<proteinExistence type="predicted"/>
<gene>
    <name evidence="2" type="ORF">GOB93_15090</name>
</gene>
<dbReference type="InterPro" id="IPR018759">
    <property type="entry name" value="BBP2_2"/>
</dbReference>
<dbReference type="Pfam" id="PF10082">
    <property type="entry name" value="BBP2_2"/>
    <property type="match status" value="1"/>
</dbReference>
<sequence length="459" mass="50144">MRRKYYYVPSLFCILNCNIINVILCMLFVPCGSVFFSYEAQAQLIAKYFPNELPGYSADSTGSVAMHQILQNIHPGIPVGEYFIKPAASQSFGYNTNILGAPDTSGATINTSASLGVTSNWRRHAIGASVSVNNTAYPTLSAANQTNWTAAIGGSVNVGKDQISSGYSHYVMHLSATDLGNFGISYPIPYSADDFRVSYRKNWSRLALIPSASYDKFSFGQAGGTSAFAGRDTEALGHQLETQTLQGRFEISKGNALVAILRGTEAQFLAVQGTTPSDYVSGGGFWGLDMRASSVLQYRALVGGETRYFVRSSTRAITTPTAEVDVIWMPDRMSTVTLTGQRGLFDPTSPFSRNQVMSTVRIQVDHELRRNIFIRGFTFMGITDSRPTGSEDDLKTRRQTQFNFGASVNWKINRDFTLSLSYSHTTSYTKNGVTAVLDNGIAHATFTSNTFAVGVSFAR</sequence>
<keyword evidence="1" id="KW-0812">Transmembrane</keyword>
<comment type="caution">
    <text evidence="2">The sequence shown here is derived from an EMBL/GenBank/DDBJ whole genome shotgun (WGS) entry which is preliminary data.</text>
</comment>
<dbReference type="RefSeq" id="WP_173584348.1">
    <property type="nucleotide sequence ID" value="NZ_WOTB01000023.1"/>
</dbReference>
<protein>
    <submittedName>
        <fullName evidence="2">Outer membrane beta-barrel protein</fullName>
    </submittedName>
</protein>
<evidence type="ECO:0000313" key="3">
    <source>
        <dbReference type="Proteomes" id="UP000635278"/>
    </source>
</evidence>
<feature type="transmembrane region" description="Helical" evidence="1">
    <location>
        <begin position="7"/>
        <end position="29"/>
    </location>
</feature>
<keyword evidence="1" id="KW-1133">Transmembrane helix</keyword>
<dbReference type="EMBL" id="WOTB01000023">
    <property type="protein sequence ID" value="NHN85956.1"/>
    <property type="molecule type" value="Genomic_DNA"/>
</dbReference>
<keyword evidence="1" id="KW-0472">Membrane</keyword>
<reference evidence="2 3" key="1">
    <citation type="journal article" date="2020" name="Int. J. Syst. Evol. Microbiol.">
        <title>Novel acetic acid bacteria from cider fermentations: Acetobacter conturbans sp. nov. and Acetobacter fallax sp. nov.</title>
        <authorList>
            <person name="Sombolestani A.S."/>
            <person name="Cleenwerck I."/>
            <person name="Cnockaert M."/>
            <person name="Borremans W."/>
            <person name="Wieme A.D."/>
            <person name="De Vuyst L."/>
            <person name="Vandamme P."/>
        </authorList>
    </citation>
    <scope>NUCLEOTIDE SEQUENCE [LARGE SCALE GENOMIC DNA]</scope>
    <source>
        <strain evidence="2 3">LMG 30640</strain>
    </source>
</reference>
<organism evidence="2 3">
    <name type="scientific">Acetobacter musti</name>
    <dbReference type="NCBI Taxonomy" id="864732"/>
    <lineage>
        <taxon>Bacteria</taxon>
        <taxon>Pseudomonadati</taxon>
        <taxon>Pseudomonadota</taxon>
        <taxon>Alphaproteobacteria</taxon>
        <taxon>Acetobacterales</taxon>
        <taxon>Acetobacteraceae</taxon>
        <taxon>Acetobacter</taxon>
    </lineage>
</organism>
<accession>A0ABX0JTW1</accession>
<evidence type="ECO:0000313" key="2">
    <source>
        <dbReference type="EMBL" id="NHN85956.1"/>
    </source>
</evidence>
<keyword evidence="3" id="KW-1185">Reference proteome</keyword>
<dbReference type="Proteomes" id="UP000635278">
    <property type="component" value="Unassembled WGS sequence"/>
</dbReference>